<organism evidence="2 3">
    <name type="scientific">Pelomonas dachongensis</name>
    <dbReference type="NCBI Taxonomy" id="3299029"/>
    <lineage>
        <taxon>Bacteria</taxon>
        <taxon>Pseudomonadati</taxon>
        <taxon>Pseudomonadota</taxon>
        <taxon>Betaproteobacteria</taxon>
        <taxon>Burkholderiales</taxon>
        <taxon>Sphaerotilaceae</taxon>
        <taxon>Roseateles</taxon>
    </lineage>
</organism>
<dbReference type="Proteomes" id="UP001606300">
    <property type="component" value="Unassembled WGS sequence"/>
</dbReference>
<protein>
    <submittedName>
        <fullName evidence="2">Uncharacterized protein</fullName>
    </submittedName>
</protein>
<keyword evidence="1" id="KW-0812">Transmembrane</keyword>
<sequence>MSKNQGSIVSTFLKPTAAFVLGWMPAMAWLVAMPARADVSLQLEVGRHVQAKAGASGVPADRQSTLDVALSDKSIRVASADATTVYDFAARKRWVIDGRTKTRVDYSLYDTVGFRTYELKNRNTLGAAMSAAKLGDSVMAQVDNEHNLSVQDKPSAPLQVKTEGAAEVFYAGPNVMFRRGARLMPASPGEARMFAQLVRYTFGGHPQILSALAQADSIPAQFSLVTYDAGGTTTQTVVVRHVHSNPVPPFDASAFPLRPASGSDHPVDQALDRAAALTPDDMSSARQRSKDELESALREGRGLDAFLGFYEWTLMTGEAPAPLTAEQKQLIQTNDAVRRLTGALSAKSKDALTQAIADLADIGKSTTTKTHMLRIFEANNRAMLGERGAAQQLFVEVLKSHPFIAGAYKDLGDTLFVEYDTPRAWRCWDIGRKMAPGFANFRAIQQFESSLAARHPEFF</sequence>
<evidence type="ECO:0000313" key="2">
    <source>
        <dbReference type="EMBL" id="MFG6414118.1"/>
    </source>
</evidence>
<proteinExistence type="predicted"/>
<feature type="transmembrane region" description="Helical" evidence="1">
    <location>
        <begin position="12"/>
        <end position="32"/>
    </location>
</feature>
<reference evidence="2 3" key="1">
    <citation type="submission" date="2024-09" db="EMBL/GenBank/DDBJ databases">
        <title>Novel species of the genus Pelomonas and Roseateles isolated from streams.</title>
        <authorList>
            <person name="Lu H."/>
        </authorList>
    </citation>
    <scope>NUCLEOTIDE SEQUENCE [LARGE SCALE GENOMIC DNA]</scope>
    <source>
        <strain evidence="2 3">DC23W</strain>
    </source>
</reference>
<name>A0ABW7EKX6_9BURK</name>
<evidence type="ECO:0000313" key="3">
    <source>
        <dbReference type="Proteomes" id="UP001606300"/>
    </source>
</evidence>
<keyword evidence="1" id="KW-1133">Transmembrane helix</keyword>
<gene>
    <name evidence="2" type="ORF">ACG02S_09435</name>
</gene>
<dbReference type="RefSeq" id="WP_394470198.1">
    <property type="nucleotide sequence ID" value="NZ_JBIGHY010000003.1"/>
</dbReference>
<comment type="caution">
    <text evidence="2">The sequence shown here is derived from an EMBL/GenBank/DDBJ whole genome shotgun (WGS) entry which is preliminary data.</text>
</comment>
<keyword evidence="3" id="KW-1185">Reference proteome</keyword>
<dbReference type="EMBL" id="JBIGHY010000003">
    <property type="protein sequence ID" value="MFG6414118.1"/>
    <property type="molecule type" value="Genomic_DNA"/>
</dbReference>
<keyword evidence="1" id="KW-0472">Membrane</keyword>
<evidence type="ECO:0000256" key="1">
    <source>
        <dbReference type="SAM" id="Phobius"/>
    </source>
</evidence>
<accession>A0ABW7EKX6</accession>